<name>A0A2V2NA29_9EURY</name>
<dbReference type="Proteomes" id="UP000245934">
    <property type="component" value="Unassembled WGS sequence"/>
</dbReference>
<evidence type="ECO:0000313" key="2">
    <source>
        <dbReference type="Proteomes" id="UP000245934"/>
    </source>
</evidence>
<comment type="caution">
    <text evidence="1">The sequence shown here is derived from an EMBL/GenBank/DDBJ whole genome shotgun (WGS) entry which is preliminary data.</text>
</comment>
<evidence type="ECO:0000313" key="1">
    <source>
        <dbReference type="EMBL" id="PWR75445.1"/>
    </source>
</evidence>
<accession>A0A2V2NA29</accession>
<protein>
    <submittedName>
        <fullName evidence="1">Uncharacterized protein</fullName>
    </submittedName>
</protein>
<dbReference type="AlphaFoldDB" id="A0A2V2NA29"/>
<reference evidence="1 2" key="1">
    <citation type="submission" date="2018-05" db="EMBL/GenBank/DDBJ databases">
        <title>Draft genome of Methanospirillum stamsii Pt1.</title>
        <authorList>
            <person name="Dueholm M.S."/>
            <person name="Nielsen P.H."/>
            <person name="Bakmann L.F."/>
            <person name="Otzen D.E."/>
        </authorList>
    </citation>
    <scope>NUCLEOTIDE SEQUENCE [LARGE SCALE GENOMIC DNA]</scope>
    <source>
        <strain evidence="1 2">Pt1</strain>
    </source>
</reference>
<proteinExistence type="predicted"/>
<sequence length="65" mass="7570">MVMKFLHVRYDVFIAKAGDEKKGFNREDSPVFTASGLQGKKKNPKQKSVFHSHRYLLAFLIRMNI</sequence>
<dbReference type="EMBL" id="QGMZ01000010">
    <property type="protein sequence ID" value="PWR75445.1"/>
    <property type="molecule type" value="Genomic_DNA"/>
</dbReference>
<gene>
    <name evidence="1" type="ORF">DLD82_04760</name>
</gene>
<organism evidence="1 2">
    <name type="scientific">Methanospirillum stamsii</name>
    <dbReference type="NCBI Taxonomy" id="1277351"/>
    <lineage>
        <taxon>Archaea</taxon>
        <taxon>Methanobacteriati</taxon>
        <taxon>Methanobacteriota</taxon>
        <taxon>Stenosarchaea group</taxon>
        <taxon>Methanomicrobia</taxon>
        <taxon>Methanomicrobiales</taxon>
        <taxon>Methanospirillaceae</taxon>
        <taxon>Methanospirillum</taxon>
    </lineage>
</organism>
<keyword evidence="2" id="KW-1185">Reference proteome</keyword>